<dbReference type="InterPro" id="IPR050180">
    <property type="entry name" value="RNR_Ribonuclease"/>
</dbReference>
<comment type="caution">
    <text evidence="10">The sequence shown here is derived from an EMBL/GenBank/DDBJ whole genome shotgun (WGS) entry which is preliminary data.</text>
</comment>
<protein>
    <recommendedName>
        <fullName evidence="8">Ribonuclease R</fullName>
        <shortName evidence="8">RNase R</shortName>
        <ecNumber evidence="8">3.1.13.1</ecNumber>
    </recommendedName>
</protein>
<evidence type="ECO:0000256" key="3">
    <source>
        <dbReference type="ARBA" id="ARBA00022490"/>
    </source>
</evidence>
<dbReference type="Pfam" id="PF08206">
    <property type="entry name" value="OB_RNB"/>
    <property type="match status" value="1"/>
</dbReference>
<dbReference type="InterPro" id="IPR011805">
    <property type="entry name" value="RNase_R"/>
</dbReference>
<keyword evidence="7 8" id="KW-0694">RNA-binding</keyword>
<dbReference type="SMART" id="SM00316">
    <property type="entry name" value="S1"/>
    <property type="match status" value="1"/>
</dbReference>
<dbReference type="Pfam" id="PF00575">
    <property type="entry name" value="S1"/>
    <property type="match status" value="1"/>
</dbReference>
<dbReference type="CDD" id="cd04471">
    <property type="entry name" value="S1_RNase_R"/>
    <property type="match status" value="1"/>
</dbReference>
<evidence type="ECO:0000313" key="10">
    <source>
        <dbReference type="EMBL" id="HIX46979.1"/>
    </source>
</evidence>
<reference evidence="10" key="1">
    <citation type="journal article" date="2021" name="PeerJ">
        <title>Extensive microbial diversity within the chicken gut microbiome revealed by metagenomics and culture.</title>
        <authorList>
            <person name="Gilroy R."/>
            <person name="Ravi A."/>
            <person name="Getino M."/>
            <person name="Pursley I."/>
            <person name="Horton D.L."/>
            <person name="Alikhan N.F."/>
            <person name="Baker D."/>
            <person name="Gharbi K."/>
            <person name="Hall N."/>
            <person name="Watson M."/>
            <person name="Adriaenssens E.M."/>
            <person name="Foster-Nyarko E."/>
            <person name="Jarju S."/>
            <person name="Secka A."/>
            <person name="Antonio M."/>
            <person name="Oren A."/>
            <person name="Chaudhuri R.R."/>
            <person name="La Ragione R."/>
            <person name="Hildebrand F."/>
            <person name="Pallen M.J."/>
        </authorList>
    </citation>
    <scope>NUCLEOTIDE SEQUENCE</scope>
    <source>
        <strain evidence="10">26628</strain>
    </source>
</reference>
<dbReference type="Pfam" id="PF17876">
    <property type="entry name" value="CSD2"/>
    <property type="match status" value="1"/>
</dbReference>
<evidence type="ECO:0000256" key="6">
    <source>
        <dbReference type="ARBA" id="ARBA00022839"/>
    </source>
</evidence>
<evidence type="ECO:0000313" key="11">
    <source>
        <dbReference type="Proteomes" id="UP000824249"/>
    </source>
</evidence>
<dbReference type="GO" id="GO:0005829">
    <property type="term" value="C:cytosol"/>
    <property type="evidence" value="ECO:0007669"/>
    <property type="project" value="TreeGrafter"/>
</dbReference>
<dbReference type="AlphaFoldDB" id="A0A9D1VU16"/>
<dbReference type="InterPro" id="IPR012340">
    <property type="entry name" value="NA-bd_OB-fold"/>
</dbReference>
<keyword evidence="4 8" id="KW-0540">Nuclease</keyword>
<organism evidence="10 11">
    <name type="scientific">Candidatus Borkfalkia faecigallinarum</name>
    <dbReference type="NCBI Taxonomy" id="2838509"/>
    <lineage>
        <taxon>Bacteria</taxon>
        <taxon>Bacillati</taxon>
        <taxon>Bacillota</taxon>
        <taxon>Clostridia</taxon>
        <taxon>Christensenellales</taxon>
        <taxon>Christensenellaceae</taxon>
        <taxon>Candidatus Borkfalkia</taxon>
    </lineage>
</organism>
<dbReference type="InterPro" id="IPR011129">
    <property type="entry name" value="CSD"/>
</dbReference>
<dbReference type="GO" id="GO:0003723">
    <property type="term" value="F:RNA binding"/>
    <property type="evidence" value="ECO:0007669"/>
    <property type="project" value="UniProtKB-UniRule"/>
</dbReference>
<dbReference type="GO" id="GO:0008859">
    <property type="term" value="F:exoribonuclease II activity"/>
    <property type="evidence" value="ECO:0007669"/>
    <property type="project" value="UniProtKB-UniRule"/>
</dbReference>
<dbReference type="SMART" id="SM00955">
    <property type="entry name" value="RNB"/>
    <property type="match status" value="1"/>
</dbReference>
<comment type="subcellular location">
    <subcellularLocation>
        <location evidence="2 8">Cytoplasm</location>
    </subcellularLocation>
</comment>
<keyword evidence="3 8" id="KW-0963">Cytoplasm</keyword>
<dbReference type="SMART" id="SM00357">
    <property type="entry name" value="CSP"/>
    <property type="match status" value="1"/>
</dbReference>
<comment type="function">
    <text evidence="8">3'-5' exoribonuclease that releases 5'-nucleoside monophosphates and is involved in maturation of structured RNAs.</text>
</comment>
<dbReference type="InterPro" id="IPR040476">
    <property type="entry name" value="CSD2"/>
</dbReference>
<evidence type="ECO:0000256" key="1">
    <source>
        <dbReference type="ARBA" id="ARBA00001849"/>
    </source>
</evidence>
<dbReference type="NCBIfam" id="TIGR00358">
    <property type="entry name" value="3_prime_RNase"/>
    <property type="match status" value="1"/>
</dbReference>
<dbReference type="InterPro" id="IPR001900">
    <property type="entry name" value="RNase_II/R"/>
</dbReference>
<dbReference type="SUPFAM" id="SSF50249">
    <property type="entry name" value="Nucleic acid-binding proteins"/>
    <property type="match status" value="4"/>
</dbReference>
<sequence>MTAIERIREQFHSGALQYKKANEIARLLGVSSKSEREGVAALLRALEEQGEIVCDERGRFVSPEKLGLIRGVLQRSGRGFAFLLRPEADDLFIPARALRGALHGDEVFAKPVGGARGDEAAVYSVIRRGVRRLTGVYERGKRGGFVYPDDERLCDAVRIAGGKVRAASGEKVCVRIVAYPEGREPEGEIERVIGRNGELPTEEDAIVCAHDLPEEFPPKVLAAAALAAKQPISADGRRDFRGDLVITIDGEDSRDFDDAISVEKRGGQFLLRVHIADVSHYVVRGGALDKEALRRGTSVYFPDRVLPMLPPALSDDACSLREGQDRYTLSCVMRIGPDGDVRGAELCRGIIRSRNRMTYTQVTQVLNGQEDVCARYAHLLPMLGDARELAYILIERRARRGGPDLDLREAQIGIRNGKVEVQARERTISHRMIEAFMICANEAVAAFLRERCGLCLYRVHDKPSEERADAFRAYVRGMGLRGDFEPSDVRPRDYAAILREVEGDGKADVVRKVMLRSMAKARYSAENIGHFGLASECYCHFTSPIRRYPDLLVHRLIKQVLDREPVSRGLRDFVGVAAEDCSVTERRAEEAERDVDELYKVWYMRDHLGERRRGTVSGVTSFGIFVELDNTVEGLIRAEDLPPDEYRFDEARMVLAGRSHAYRLGDPVDILVASCDIGARRCRFLPAH</sequence>
<dbReference type="Pfam" id="PF00773">
    <property type="entry name" value="RNB"/>
    <property type="match status" value="1"/>
</dbReference>
<evidence type="ECO:0000256" key="7">
    <source>
        <dbReference type="ARBA" id="ARBA00022884"/>
    </source>
</evidence>
<dbReference type="GO" id="GO:0006402">
    <property type="term" value="P:mRNA catabolic process"/>
    <property type="evidence" value="ECO:0007669"/>
    <property type="project" value="TreeGrafter"/>
</dbReference>
<accession>A0A9D1VU16</accession>
<dbReference type="InterPro" id="IPR003029">
    <property type="entry name" value="S1_domain"/>
</dbReference>
<dbReference type="PANTHER" id="PTHR23355">
    <property type="entry name" value="RIBONUCLEASE"/>
    <property type="match status" value="1"/>
</dbReference>
<reference evidence="10" key="2">
    <citation type="submission" date="2021-04" db="EMBL/GenBank/DDBJ databases">
        <authorList>
            <person name="Gilroy R."/>
        </authorList>
    </citation>
    <scope>NUCLEOTIDE SEQUENCE</scope>
    <source>
        <strain evidence="10">26628</strain>
    </source>
</reference>
<dbReference type="EMBL" id="DXFD01000073">
    <property type="protein sequence ID" value="HIX46979.1"/>
    <property type="molecule type" value="Genomic_DNA"/>
</dbReference>
<dbReference type="NCBIfam" id="TIGR02063">
    <property type="entry name" value="RNase_R"/>
    <property type="match status" value="1"/>
</dbReference>
<evidence type="ECO:0000256" key="5">
    <source>
        <dbReference type="ARBA" id="ARBA00022801"/>
    </source>
</evidence>
<dbReference type="Proteomes" id="UP000824249">
    <property type="component" value="Unassembled WGS sequence"/>
</dbReference>
<dbReference type="InterPro" id="IPR004476">
    <property type="entry name" value="RNase_II/RNase_R"/>
</dbReference>
<name>A0A9D1VU16_9FIRM</name>
<keyword evidence="6 8" id="KW-0269">Exonuclease</keyword>
<evidence type="ECO:0000256" key="8">
    <source>
        <dbReference type="HAMAP-Rule" id="MF_01895"/>
    </source>
</evidence>
<dbReference type="EC" id="3.1.13.1" evidence="8"/>
<dbReference type="HAMAP" id="MF_01895">
    <property type="entry name" value="RNase_R"/>
    <property type="match status" value="1"/>
</dbReference>
<comment type="catalytic activity">
    <reaction evidence="1 8">
        <text>Exonucleolytic cleavage in the 3'- to 5'-direction to yield nucleoside 5'-phosphates.</text>
        <dbReference type="EC" id="3.1.13.1"/>
    </reaction>
</comment>
<evidence type="ECO:0000256" key="2">
    <source>
        <dbReference type="ARBA" id="ARBA00004496"/>
    </source>
</evidence>
<feature type="domain" description="S1 motif" evidence="9">
    <location>
        <begin position="609"/>
        <end position="688"/>
    </location>
</feature>
<keyword evidence="5 8" id="KW-0378">Hydrolase</keyword>
<dbReference type="InterPro" id="IPR013223">
    <property type="entry name" value="RNase_B_OB_dom"/>
</dbReference>
<proteinExistence type="inferred from homology"/>
<evidence type="ECO:0000256" key="4">
    <source>
        <dbReference type="ARBA" id="ARBA00022722"/>
    </source>
</evidence>
<evidence type="ECO:0000259" key="9">
    <source>
        <dbReference type="PROSITE" id="PS50126"/>
    </source>
</evidence>
<gene>
    <name evidence="8 10" type="primary">rnr</name>
    <name evidence="10" type="ORF">H9737_04730</name>
</gene>
<dbReference type="Gene3D" id="2.40.50.140">
    <property type="entry name" value="Nucleic acid-binding proteins"/>
    <property type="match status" value="2"/>
</dbReference>
<dbReference type="PROSITE" id="PS50126">
    <property type="entry name" value="S1"/>
    <property type="match status" value="1"/>
</dbReference>
<comment type="similarity">
    <text evidence="8">Belongs to the RNR ribonuclease family. RNase R subfamily.</text>
</comment>
<dbReference type="PANTHER" id="PTHR23355:SF9">
    <property type="entry name" value="DIS3-LIKE EXONUCLEASE 2"/>
    <property type="match status" value="1"/>
</dbReference>